<protein>
    <submittedName>
        <fullName evidence="1">Uncharacterized protein</fullName>
    </submittedName>
</protein>
<keyword evidence="2" id="KW-1185">Reference proteome</keyword>
<name>A0ABR3QWC1_9PLEO</name>
<evidence type="ECO:0000313" key="1">
    <source>
        <dbReference type="EMBL" id="KAL1596460.1"/>
    </source>
</evidence>
<comment type="caution">
    <text evidence="1">The sequence shown here is derived from an EMBL/GenBank/DDBJ whole genome shotgun (WGS) entry which is preliminary data.</text>
</comment>
<evidence type="ECO:0000313" key="2">
    <source>
        <dbReference type="Proteomes" id="UP001521785"/>
    </source>
</evidence>
<reference evidence="1 2" key="1">
    <citation type="submission" date="2024-02" db="EMBL/GenBank/DDBJ databases">
        <title>De novo assembly and annotation of 12 fungi associated with fruit tree decline syndrome in Ontario, Canada.</title>
        <authorList>
            <person name="Sulman M."/>
            <person name="Ellouze W."/>
            <person name="Ilyukhin E."/>
        </authorList>
    </citation>
    <scope>NUCLEOTIDE SEQUENCE [LARGE SCALE GENOMIC DNA]</scope>
    <source>
        <strain evidence="1 2">M42-189</strain>
    </source>
</reference>
<proteinExistence type="predicted"/>
<organism evidence="1 2">
    <name type="scientific">Paraconiothyrium brasiliense</name>
    <dbReference type="NCBI Taxonomy" id="300254"/>
    <lineage>
        <taxon>Eukaryota</taxon>
        <taxon>Fungi</taxon>
        <taxon>Dikarya</taxon>
        <taxon>Ascomycota</taxon>
        <taxon>Pezizomycotina</taxon>
        <taxon>Dothideomycetes</taxon>
        <taxon>Pleosporomycetidae</taxon>
        <taxon>Pleosporales</taxon>
        <taxon>Massarineae</taxon>
        <taxon>Didymosphaeriaceae</taxon>
        <taxon>Paraconiothyrium</taxon>
    </lineage>
</organism>
<accession>A0ABR3QWC1</accession>
<sequence length="78" mass="8967">MRANALEGKVEVRDVGREMEMEIELLREIKSRINRTHQESKSASKGWLKCVLESESSLTGPSYNIMGRLSHRVRPEIL</sequence>
<dbReference type="Proteomes" id="UP001521785">
    <property type="component" value="Unassembled WGS sequence"/>
</dbReference>
<gene>
    <name evidence="1" type="ORF">SLS60_009106</name>
</gene>
<dbReference type="EMBL" id="JAKJXO020000014">
    <property type="protein sequence ID" value="KAL1596460.1"/>
    <property type="molecule type" value="Genomic_DNA"/>
</dbReference>